<comment type="caution">
    <text evidence="10">The sequence shown here is derived from an EMBL/GenBank/DDBJ whole genome shotgun (WGS) entry which is preliminary data.</text>
</comment>
<dbReference type="Gene3D" id="3.30.160.60">
    <property type="entry name" value="Classic Zinc Finger"/>
    <property type="match status" value="1"/>
</dbReference>
<dbReference type="GO" id="GO:0008270">
    <property type="term" value="F:zinc ion binding"/>
    <property type="evidence" value="ECO:0007669"/>
    <property type="project" value="UniProtKB-KW"/>
</dbReference>
<sequence>MAGRKRQKLVSRAASSLQACPICQRQVPLAAINIHLDTSCTGSAQALQACRPARASLSPAPAAQLPPAVASPSQISCKSQTRPSVTAQGHPIPPSTASAPVSHSSKSAAAVTHFVSDEQWDLSHREKTAVAGSPRSPLSELLSNPTCDKALLRAVCSAAAHSSLPGQSLFKDFISESEEAELLDLVDNQLPQWKNSNFNGAHRGKAWGVRMDLAKRTVLTPTVLMPPILLRIAKHMRCLPLLAKFHPNEANAIDYQRSCGNCLKPHVDDRQMSTEFIVNLSLAGACTMTFTRPGKAPRNFDVLLPRRSLQVTTKEARYTYTHSIDLRNFHDPRRVSITFRQSPLRS</sequence>
<evidence type="ECO:0000256" key="4">
    <source>
        <dbReference type="ARBA" id="ARBA00022771"/>
    </source>
</evidence>
<dbReference type="SUPFAM" id="SSF51197">
    <property type="entry name" value="Clavaminate synthase-like"/>
    <property type="match status" value="1"/>
</dbReference>
<dbReference type="GO" id="GO:0003677">
    <property type="term" value="F:DNA binding"/>
    <property type="evidence" value="ECO:0007669"/>
    <property type="project" value="InterPro"/>
</dbReference>
<dbReference type="AlphaFoldDB" id="A0AAW1R0X7"/>
<evidence type="ECO:0000256" key="8">
    <source>
        <dbReference type="SAM" id="MobiDB-lite"/>
    </source>
</evidence>
<dbReference type="InterPro" id="IPR027450">
    <property type="entry name" value="AlkB-like"/>
</dbReference>
<feature type="compositionally biased region" description="Polar residues" evidence="8">
    <location>
        <begin position="75"/>
        <end position="87"/>
    </location>
</feature>
<keyword evidence="3 7" id="KW-0227">DNA damage</keyword>
<feature type="compositionally biased region" description="Low complexity" evidence="8">
    <location>
        <begin position="58"/>
        <end position="74"/>
    </location>
</feature>
<dbReference type="PROSITE" id="PS51908">
    <property type="entry name" value="ZF_UBZ4"/>
    <property type="match status" value="1"/>
</dbReference>
<evidence type="ECO:0000313" key="11">
    <source>
        <dbReference type="Proteomes" id="UP001438707"/>
    </source>
</evidence>
<keyword evidence="11" id="KW-1185">Reference proteome</keyword>
<gene>
    <name evidence="10" type="ORF">WJX74_005618</name>
</gene>
<keyword evidence="5" id="KW-0862">Zinc</keyword>
<reference evidence="10 11" key="1">
    <citation type="journal article" date="2024" name="Nat. Commun.">
        <title>Phylogenomics reveals the evolutionary origins of lichenization in chlorophyte algae.</title>
        <authorList>
            <person name="Puginier C."/>
            <person name="Libourel C."/>
            <person name="Otte J."/>
            <person name="Skaloud P."/>
            <person name="Haon M."/>
            <person name="Grisel S."/>
            <person name="Petersen M."/>
            <person name="Berrin J.G."/>
            <person name="Delaux P.M."/>
            <person name="Dal Grande F."/>
            <person name="Keller J."/>
        </authorList>
    </citation>
    <scope>NUCLEOTIDE SEQUENCE [LARGE SCALE GENOMIC DNA]</scope>
    <source>
        <strain evidence="10 11">SAG 2145</strain>
    </source>
</reference>
<keyword evidence="6 7" id="KW-0234">DNA repair</keyword>
<evidence type="ECO:0000256" key="3">
    <source>
        <dbReference type="ARBA" id="ARBA00022763"/>
    </source>
</evidence>
<feature type="region of interest" description="Disordered" evidence="8">
    <location>
        <begin position="58"/>
        <end position="103"/>
    </location>
</feature>
<dbReference type="Gene3D" id="2.60.120.590">
    <property type="entry name" value="Alpha-ketoglutarate-dependent dioxygenase AlkB-like"/>
    <property type="match status" value="1"/>
</dbReference>
<evidence type="ECO:0000256" key="2">
    <source>
        <dbReference type="ARBA" id="ARBA00022723"/>
    </source>
</evidence>
<evidence type="ECO:0000256" key="6">
    <source>
        <dbReference type="ARBA" id="ARBA00023204"/>
    </source>
</evidence>
<dbReference type="GO" id="GO:0070988">
    <property type="term" value="P:demethylation"/>
    <property type="evidence" value="ECO:0007669"/>
    <property type="project" value="InterPro"/>
</dbReference>
<dbReference type="PANTHER" id="PTHR12463:SF1">
    <property type="entry name" value="2-OXOGLUTARATE AND FE-DEPENDENT OXYGENASE FAMILY PROTEIN"/>
    <property type="match status" value="1"/>
</dbReference>
<dbReference type="EMBL" id="JALJOS010000018">
    <property type="protein sequence ID" value="KAK9827494.1"/>
    <property type="molecule type" value="Genomic_DNA"/>
</dbReference>
<evidence type="ECO:0000259" key="9">
    <source>
        <dbReference type="PROSITE" id="PS51908"/>
    </source>
</evidence>
<evidence type="ECO:0000256" key="7">
    <source>
        <dbReference type="PROSITE-ProRule" id="PRU01256"/>
    </source>
</evidence>
<name>A0AAW1R0X7_9CHLO</name>
<comment type="similarity">
    <text evidence="1">Belongs to the alkB family.</text>
</comment>
<dbReference type="GO" id="GO:0016491">
    <property type="term" value="F:oxidoreductase activity"/>
    <property type="evidence" value="ECO:0007669"/>
    <property type="project" value="TreeGrafter"/>
</dbReference>
<feature type="domain" description="UBZ4-type" evidence="9">
    <location>
        <begin position="17"/>
        <end position="45"/>
    </location>
</feature>
<dbReference type="InterPro" id="IPR037151">
    <property type="entry name" value="AlkB-like_sf"/>
</dbReference>
<keyword evidence="2" id="KW-0479">Metal-binding</keyword>
<evidence type="ECO:0000256" key="5">
    <source>
        <dbReference type="ARBA" id="ARBA00022833"/>
    </source>
</evidence>
<accession>A0AAW1R0X7</accession>
<dbReference type="Proteomes" id="UP001438707">
    <property type="component" value="Unassembled WGS sequence"/>
</dbReference>
<evidence type="ECO:0000256" key="1">
    <source>
        <dbReference type="ARBA" id="ARBA00007879"/>
    </source>
</evidence>
<dbReference type="InterPro" id="IPR006642">
    <property type="entry name" value="Rad18_UBZ4"/>
</dbReference>
<protein>
    <recommendedName>
        <fullName evidence="9">UBZ4-type domain-containing protein</fullName>
    </recommendedName>
</protein>
<dbReference type="PANTHER" id="PTHR12463">
    <property type="entry name" value="OXYGENASE-RELATED"/>
    <property type="match status" value="1"/>
</dbReference>
<dbReference type="InterPro" id="IPR032857">
    <property type="entry name" value="ALKBH4"/>
</dbReference>
<organism evidence="10 11">
    <name type="scientific">Apatococcus lobatus</name>
    <dbReference type="NCBI Taxonomy" id="904363"/>
    <lineage>
        <taxon>Eukaryota</taxon>
        <taxon>Viridiplantae</taxon>
        <taxon>Chlorophyta</taxon>
        <taxon>core chlorophytes</taxon>
        <taxon>Trebouxiophyceae</taxon>
        <taxon>Chlorellales</taxon>
        <taxon>Chlorellaceae</taxon>
        <taxon>Apatococcus</taxon>
    </lineage>
</organism>
<evidence type="ECO:0000313" key="10">
    <source>
        <dbReference type="EMBL" id="KAK9827494.1"/>
    </source>
</evidence>
<keyword evidence="4 7" id="KW-0863">Zinc-finger</keyword>
<dbReference type="GO" id="GO:0006281">
    <property type="term" value="P:DNA repair"/>
    <property type="evidence" value="ECO:0007669"/>
    <property type="project" value="UniProtKB-KW"/>
</dbReference>
<proteinExistence type="inferred from homology"/>
<dbReference type="SMART" id="SM00734">
    <property type="entry name" value="ZnF_Rad18"/>
    <property type="match status" value="1"/>
</dbReference>
<dbReference type="Pfam" id="PF13532">
    <property type="entry name" value="2OG-FeII_Oxy_2"/>
    <property type="match status" value="1"/>
</dbReference>
<dbReference type="GO" id="GO:0032451">
    <property type="term" value="F:demethylase activity"/>
    <property type="evidence" value="ECO:0007669"/>
    <property type="project" value="TreeGrafter"/>
</dbReference>